<dbReference type="GO" id="GO:0051539">
    <property type="term" value="F:4 iron, 4 sulfur cluster binding"/>
    <property type="evidence" value="ECO:0007669"/>
    <property type="project" value="UniProtKB-KW"/>
</dbReference>
<evidence type="ECO:0000256" key="3">
    <source>
        <dbReference type="ARBA" id="ARBA00012030"/>
    </source>
</evidence>
<evidence type="ECO:0000256" key="8">
    <source>
        <dbReference type="ARBA" id="ARBA00022801"/>
    </source>
</evidence>
<dbReference type="SMART" id="SM00987">
    <property type="entry name" value="UreE_C"/>
    <property type="match status" value="1"/>
</dbReference>
<evidence type="ECO:0000256" key="11">
    <source>
        <dbReference type="ARBA" id="ARBA00023204"/>
    </source>
</evidence>
<gene>
    <name evidence="14" type="ORF">ENS64_15695</name>
</gene>
<keyword evidence="7" id="KW-0227">DNA damage</keyword>
<evidence type="ECO:0000256" key="7">
    <source>
        <dbReference type="ARBA" id="ARBA00022763"/>
    </source>
</evidence>
<feature type="domain" description="Uracil-DNA glycosylase-like" evidence="13">
    <location>
        <begin position="183"/>
        <end position="329"/>
    </location>
</feature>
<dbReference type="AlphaFoldDB" id="A0A7C4QQ15"/>
<organism evidence="14">
    <name type="scientific">Schlesneria paludicola</name>
    <dbReference type="NCBI Taxonomy" id="360056"/>
    <lineage>
        <taxon>Bacteria</taxon>
        <taxon>Pseudomonadati</taxon>
        <taxon>Planctomycetota</taxon>
        <taxon>Planctomycetia</taxon>
        <taxon>Planctomycetales</taxon>
        <taxon>Planctomycetaceae</taxon>
        <taxon>Schlesneria</taxon>
    </lineage>
</organism>
<protein>
    <recommendedName>
        <fullName evidence="4">Type-4 uracil-DNA glycosylase</fullName>
        <ecNumber evidence="3">3.2.2.27</ecNumber>
    </recommendedName>
</protein>
<dbReference type="GO" id="GO:0006281">
    <property type="term" value="P:DNA repair"/>
    <property type="evidence" value="ECO:0007669"/>
    <property type="project" value="UniProtKB-KW"/>
</dbReference>
<dbReference type="CDD" id="cd10030">
    <property type="entry name" value="UDG-F4_TTUDGA_SPO1dp_like"/>
    <property type="match status" value="1"/>
</dbReference>
<accession>A0A7C4QQ15</accession>
<keyword evidence="10" id="KW-0411">Iron-sulfur</keyword>
<proteinExistence type="inferred from homology"/>
<dbReference type="NCBIfam" id="TIGR00758">
    <property type="entry name" value="UDG_fam4"/>
    <property type="match status" value="1"/>
</dbReference>
<dbReference type="Gene3D" id="3.40.470.10">
    <property type="entry name" value="Uracil-DNA glycosylase-like domain"/>
    <property type="match status" value="1"/>
</dbReference>
<evidence type="ECO:0000256" key="1">
    <source>
        <dbReference type="ARBA" id="ARBA00001400"/>
    </source>
</evidence>
<dbReference type="GO" id="GO:0004844">
    <property type="term" value="F:uracil DNA N-glycosylase activity"/>
    <property type="evidence" value="ECO:0007669"/>
    <property type="project" value="UniProtKB-EC"/>
</dbReference>
<dbReference type="GO" id="GO:0046872">
    <property type="term" value="F:metal ion binding"/>
    <property type="evidence" value="ECO:0007669"/>
    <property type="project" value="UniProtKB-KW"/>
</dbReference>
<evidence type="ECO:0000256" key="4">
    <source>
        <dbReference type="ARBA" id="ARBA00019403"/>
    </source>
</evidence>
<sequence length="342" mass="37193">MDERTRQLVQLLDDLRRAGVREWRRSAAPAVLPRDSNTALPSASRPAPPSPAVCTPAPVGDRQLTASGEQVAASQPPGSAWRADDAPRPGLDFHPRMAEKLVPVPGVVAGGPVRPASGSASAPLLFPNVAVPQQPATPPACLAFQPLDLPLAERIERLAVLKSRVAACTRCSELASTRKQTVFGVGDPQARLLFIGEAPGAEEDLQGEPFVGKAGQLLNDIIRACRLRREDVYICNVLRCRPPGNRLPAPHEAANCREYLDGQIAVVNPEYIVCWGACAAQNLLGTTESIGKLRRRFYQYGRAKVLCTYHPSYLLRNPAAKKDVWDDMKFLFLDMGVDLTRK</sequence>
<dbReference type="EC" id="3.2.2.27" evidence="3"/>
<dbReference type="PANTHER" id="PTHR33693">
    <property type="entry name" value="TYPE-5 URACIL-DNA GLYCOSYLASE"/>
    <property type="match status" value="1"/>
</dbReference>
<dbReference type="InterPro" id="IPR036895">
    <property type="entry name" value="Uracil-DNA_glycosylase-like_sf"/>
</dbReference>
<dbReference type="SUPFAM" id="SSF52141">
    <property type="entry name" value="Uracil-DNA glycosylase-like"/>
    <property type="match status" value="1"/>
</dbReference>
<keyword evidence="11" id="KW-0234">DNA repair</keyword>
<comment type="caution">
    <text evidence="14">The sequence shown here is derived from an EMBL/GenBank/DDBJ whole genome shotgun (WGS) entry which is preliminary data.</text>
</comment>
<dbReference type="Pfam" id="PF03167">
    <property type="entry name" value="UDG"/>
    <property type="match status" value="1"/>
</dbReference>
<comment type="catalytic activity">
    <reaction evidence="1">
        <text>Hydrolyzes single-stranded DNA or mismatched double-stranded DNA and polynucleotides, releasing free uracil.</text>
        <dbReference type="EC" id="3.2.2.27"/>
    </reaction>
</comment>
<dbReference type="InterPro" id="IPR005122">
    <property type="entry name" value="Uracil-DNA_glycosylase-like"/>
</dbReference>
<keyword evidence="9" id="KW-0408">Iron</keyword>
<evidence type="ECO:0000256" key="5">
    <source>
        <dbReference type="ARBA" id="ARBA00022485"/>
    </source>
</evidence>
<evidence type="ECO:0000256" key="6">
    <source>
        <dbReference type="ARBA" id="ARBA00022723"/>
    </source>
</evidence>
<dbReference type="PANTHER" id="PTHR33693:SF1">
    <property type="entry name" value="TYPE-4 URACIL-DNA GLYCOSYLASE"/>
    <property type="match status" value="1"/>
</dbReference>
<reference evidence="14" key="1">
    <citation type="journal article" date="2020" name="mSystems">
        <title>Genome- and Community-Level Interaction Insights into Carbon Utilization and Element Cycling Functions of Hydrothermarchaeota in Hydrothermal Sediment.</title>
        <authorList>
            <person name="Zhou Z."/>
            <person name="Liu Y."/>
            <person name="Xu W."/>
            <person name="Pan J."/>
            <person name="Luo Z.H."/>
            <person name="Li M."/>
        </authorList>
    </citation>
    <scope>NUCLEOTIDE SEQUENCE [LARGE SCALE GENOMIC DNA]</scope>
    <source>
        <strain evidence="14">SpSt-508</strain>
    </source>
</reference>
<keyword evidence="6" id="KW-0479">Metal-binding</keyword>
<evidence type="ECO:0000256" key="12">
    <source>
        <dbReference type="SAM" id="MobiDB-lite"/>
    </source>
</evidence>
<dbReference type="SMART" id="SM00986">
    <property type="entry name" value="UDG"/>
    <property type="match status" value="1"/>
</dbReference>
<keyword evidence="8" id="KW-0378">Hydrolase</keyword>
<feature type="region of interest" description="Disordered" evidence="12">
    <location>
        <begin position="22"/>
        <end position="61"/>
    </location>
</feature>
<evidence type="ECO:0000256" key="2">
    <source>
        <dbReference type="ARBA" id="ARBA00006521"/>
    </source>
</evidence>
<dbReference type="InterPro" id="IPR051536">
    <property type="entry name" value="UDG_Type-4/5"/>
</dbReference>
<evidence type="ECO:0000256" key="9">
    <source>
        <dbReference type="ARBA" id="ARBA00023004"/>
    </source>
</evidence>
<evidence type="ECO:0000259" key="13">
    <source>
        <dbReference type="SMART" id="SM00986"/>
    </source>
</evidence>
<comment type="similarity">
    <text evidence="2">Belongs to the uracil-DNA glycosylase (UDG) superfamily. Type 4 (UDGa) family.</text>
</comment>
<evidence type="ECO:0000256" key="10">
    <source>
        <dbReference type="ARBA" id="ARBA00023014"/>
    </source>
</evidence>
<keyword evidence="5" id="KW-0004">4Fe-4S</keyword>
<dbReference type="InterPro" id="IPR005273">
    <property type="entry name" value="Ura-DNA_glyco_family4"/>
</dbReference>
<dbReference type="EMBL" id="DSVQ01000018">
    <property type="protein sequence ID" value="HGT40687.1"/>
    <property type="molecule type" value="Genomic_DNA"/>
</dbReference>
<evidence type="ECO:0000313" key="14">
    <source>
        <dbReference type="EMBL" id="HGT40687.1"/>
    </source>
</evidence>
<name>A0A7C4QQ15_9PLAN</name>